<reference evidence="2 3" key="1">
    <citation type="journal article" date="2007" name="Science">
        <title>The Chlamydomonas genome reveals the evolution of key animal and plant functions.</title>
        <authorList>
            <person name="Merchant S.S."/>
            <person name="Prochnik S.E."/>
            <person name="Vallon O."/>
            <person name="Harris E.H."/>
            <person name="Karpowicz S.J."/>
            <person name="Witman G.B."/>
            <person name="Terry A."/>
            <person name="Salamov A."/>
            <person name="Fritz-Laylin L.K."/>
            <person name="Marechal-Drouard L."/>
            <person name="Marshall W.F."/>
            <person name="Qu L.H."/>
            <person name="Nelson D.R."/>
            <person name="Sanderfoot A.A."/>
            <person name="Spalding M.H."/>
            <person name="Kapitonov V.V."/>
            <person name="Ren Q."/>
            <person name="Ferris P."/>
            <person name="Lindquist E."/>
            <person name="Shapiro H."/>
            <person name="Lucas S.M."/>
            <person name="Grimwood J."/>
            <person name="Schmutz J."/>
            <person name="Cardol P."/>
            <person name="Cerutti H."/>
            <person name="Chanfreau G."/>
            <person name="Chen C.L."/>
            <person name="Cognat V."/>
            <person name="Croft M.T."/>
            <person name="Dent R."/>
            <person name="Dutcher S."/>
            <person name="Fernandez E."/>
            <person name="Fukuzawa H."/>
            <person name="Gonzalez-Ballester D."/>
            <person name="Gonzalez-Halphen D."/>
            <person name="Hallmann A."/>
            <person name="Hanikenne M."/>
            <person name="Hippler M."/>
            <person name="Inwood W."/>
            <person name="Jabbari K."/>
            <person name="Kalanon M."/>
            <person name="Kuras R."/>
            <person name="Lefebvre P.A."/>
            <person name="Lemaire S.D."/>
            <person name="Lobanov A.V."/>
            <person name="Lohr M."/>
            <person name="Manuell A."/>
            <person name="Meier I."/>
            <person name="Mets L."/>
            <person name="Mittag M."/>
            <person name="Mittelmeier T."/>
            <person name="Moroney J.V."/>
            <person name="Moseley J."/>
            <person name="Napoli C."/>
            <person name="Nedelcu A.M."/>
            <person name="Niyogi K."/>
            <person name="Novoselov S.V."/>
            <person name="Paulsen I.T."/>
            <person name="Pazour G."/>
            <person name="Purton S."/>
            <person name="Ral J.P."/>
            <person name="Riano-Pachon D.M."/>
            <person name="Riekhof W."/>
            <person name="Rymarquis L."/>
            <person name="Schroda M."/>
            <person name="Stern D."/>
            <person name="Umen J."/>
            <person name="Willows R."/>
            <person name="Wilson N."/>
            <person name="Zimmer S.L."/>
            <person name="Allmer J."/>
            <person name="Balk J."/>
            <person name="Bisova K."/>
            <person name="Chen C.J."/>
            <person name="Elias M."/>
            <person name="Gendler K."/>
            <person name="Hauser C."/>
            <person name="Lamb M.R."/>
            <person name="Ledford H."/>
            <person name="Long J.C."/>
            <person name="Minagawa J."/>
            <person name="Page M.D."/>
            <person name="Pan J."/>
            <person name="Pootakham W."/>
            <person name="Roje S."/>
            <person name="Rose A."/>
            <person name="Stahlberg E."/>
            <person name="Terauchi A.M."/>
            <person name="Yang P."/>
            <person name="Ball S."/>
            <person name="Bowler C."/>
            <person name="Dieckmann C.L."/>
            <person name="Gladyshev V.N."/>
            <person name="Green P."/>
            <person name="Jorgensen R."/>
            <person name="Mayfield S."/>
            <person name="Mueller-Roeber B."/>
            <person name="Rajamani S."/>
            <person name="Sayre R.T."/>
            <person name="Brokstein P."/>
            <person name="Dubchak I."/>
            <person name="Goodstein D."/>
            <person name="Hornick L."/>
            <person name="Huang Y.W."/>
            <person name="Jhaveri J."/>
            <person name="Luo Y."/>
            <person name="Martinez D."/>
            <person name="Ngau W.C."/>
            <person name="Otillar B."/>
            <person name="Poliakov A."/>
            <person name="Porter A."/>
            <person name="Szajkowski L."/>
            <person name="Werner G."/>
            <person name="Zhou K."/>
            <person name="Grigoriev I.V."/>
            <person name="Rokhsar D.S."/>
            <person name="Grossman A.R."/>
        </authorList>
    </citation>
    <scope>NUCLEOTIDE SEQUENCE [LARGE SCALE GENOMIC DNA]</scope>
    <source>
        <strain evidence="3">CC-503</strain>
    </source>
</reference>
<sequence>MGPPKSYPASPAPAAATQAPRLQALSSQRPTVLLLVSFTTTHPAAPYSRRRSPLRGLDWPE</sequence>
<dbReference type="AlphaFoldDB" id="A0A2K3E4C0"/>
<feature type="compositionally biased region" description="Low complexity" evidence="1">
    <location>
        <begin position="7"/>
        <end position="20"/>
    </location>
</feature>
<evidence type="ECO:0000256" key="1">
    <source>
        <dbReference type="SAM" id="MobiDB-lite"/>
    </source>
</evidence>
<dbReference type="Proteomes" id="UP000006906">
    <property type="component" value="Chromosome 2"/>
</dbReference>
<name>A0A2K3E4C0_CHLRE</name>
<feature type="region of interest" description="Disordered" evidence="1">
    <location>
        <begin position="1"/>
        <end position="23"/>
    </location>
</feature>
<dbReference type="InParanoid" id="A0A2K3E4C0"/>
<evidence type="ECO:0000313" key="2">
    <source>
        <dbReference type="EMBL" id="PNW87640.1"/>
    </source>
</evidence>
<protein>
    <submittedName>
        <fullName evidence="2">Uncharacterized protein</fullName>
    </submittedName>
</protein>
<dbReference type="GeneID" id="66052554"/>
<keyword evidence="3" id="KW-1185">Reference proteome</keyword>
<dbReference type="RefSeq" id="XP_042927894.1">
    <property type="nucleotide sequence ID" value="XM_043060134.1"/>
</dbReference>
<dbReference type="EMBL" id="CM008963">
    <property type="protein sequence ID" value="PNW87640.1"/>
    <property type="molecule type" value="Genomic_DNA"/>
</dbReference>
<dbReference type="Gramene" id="PNW87640">
    <property type="protein sequence ID" value="PNW87640"/>
    <property type="gene ID" value="CHLRE_02g142026v5"/>
</dbReference>
<evidence type="ECO:0000313" key="3">
    <source>
        <dbReference type="Proteomes" id="UP000006906"/>
    </source>
</evidence>
<organism evidence="2 3">
    <name type="scientific">Chlamydomonas reinhardtii</name>
    <name type="common">Chlamydomonas smithii</name>
    <dbReference type="NCBI Taxonomy" id="3055"/>
    <lineage>
        <taxon>Eukaryota</taxon>
        <taxon>Viridiplantae</taxon>
        <taxon>Chlorophyta</taxon>
        <taxon>core chlorophytes</taxon>
        <taxon>Chlorophyceae</taxon>
        <taxon>CS clade</taxon>
        <taxon>Chlamydomonadales</taxon>
        <taxon>Chlamydomonadaceae</taxon>
        <taxon>Chlamydomonas</taxon>
    </lineage>
</organism>
<proteinExistence type="predicted"/>
<dbReference type="KEGG" id="cre:CHLRE_02g142026v5"/>
<gene>
    <name evidence="2" type="ORF">CHLRE_02g142026v5</name>
</gene>
<accession>A0A2K3E4C0</accession>